<sequence>MTLTTKIKNKNNEKESRKRNKYESIQKYRQASARKELNRLENRPKKKSLYLASLWALKTDKSSYKEGVCGLAEERKESNSIECGDSNSERRVSFLLIHALVRGHLH</sequence>
<evidence type="ECO:0000313" key="2">
    <source>
        <dbReference type="EMBL" id="GIY76264.1"/>
    </source>
</evidence>
<evidence type="ECO:0000256" key="1">
    <source>
        <dbReference type="SAM" id="MobiDB-lite"/>
    </source>
</evidence>
<accession>A0AAV4W2Z7</accession>
<organism evidence="2 3">
    <name type="scientific">Caerostris extrusa</name>
    <name type="common">Bark spider</name>
    <name type="synonym">Caerostris bankana</name>
    <dbReference type="NCBI Taxonomy" id="172846"/>
    <lineage>
        <taxon>Eukaryota</taxon>
        <taxon>Metazoa</taxon>
        <taxon>Ecdysozoa</taxon>
        <taxon>Arthropoda</taxon>
        <taxon>Chelicerata</taxon>
        <taxon>Arachnida</taxon>
        <taxon>Araneae</taxon>
        <taxon>Araneomorphae</taxon>
        <taxon>Entelegynae</taxon>
        <taxon>Araneoidea</taxon>
        <taxon>Araneidae</taxon>
        <taxon>Caerostris</taxon>
    </lineage>
</organism>
<name>A0AAV4W2Z7_CAEEX</name>
<feature type="compositionally biased region" description="Basic and acidic residues" evidence="1">
    <location>
        <begin position="10"/>
        <end position="26"/>
    </location>
</feature>
<reference evidence="2 3" key="1">
    <citation type="submission" date="2021-06" db="EMBL/GenBank/DDBJ databases">
        <title>Caerostris extrusa draft genome.</title>
        <authorList>
            <person name="Kono N."/>
            <person name="Arakawa K."/>
        </authorList>
    </citation>
    <scope>NUCLEOTIDE SEQUENCE [LARGE SCALE GENOMIC DNA]</scope>
</reference>
<keyword evidence="3" id="KW-1185">Reference proteome</keyword>
<proteinExistence type="predicted"/>
<protein>
    <submittedName>
        <fullName evidence="2">Uncharacterized protein</fullName>
    </submittedName>
</protein>
<dbReference type="AlphaFoldDB" id="A0AAV4W2Z7"/>
<feature type="region of interest" description="Disordered" evidence="1">
    <location>
        <begin position="1"/>
        <end position="28"/>
    </location>
</feature>
<evidence type="ECO:0000313" key="3">
    <source>
        <dbReference type="Proteomes" id="UP001054945"/>
    </source>
</evidence>
<gene>
    <name evidence="2" type="ORF">CEXT_58621</name>
</gene>
<comment type="caution">
    <text evidence="2">The sequence shown here is derived from an EMBL/GenBank/DDBJ whole genome shotgun (WGS) entry which is preliminary data.</text>
</comment>
<dbReference type="EMBL" id="BPLR01015457">
    <property type="protein sequence ID" value="GIY76264.1"/>
    <property type="molecule type" value="Genomic_DNA"/>
</dbReference>
<dbReference type="Proteomes" id="UP001054945">
    <property type="component" value="Unassembled WGS sequence"/>
</dbReference>